<accession>A0A448WRI0</accession>
<proteinExistence type="predicted"/>
<sequence>MLEVLATCAFKPMNFILLFFYQFLIEHGPEENRGLVDQDLIFYIEVLRYQVG</sequence>
<reference evidence="1" key="1">
    <citation type="submission" date="2018-11" db="EMBL/GenBank/DDBJ databases">
        <authorList>
            <consortium name="Pathogen Informatics"/>
        </authorList>
    </citation>
    <scope>NUCLEOTIDE SEQUENCE</scope>
</reference>
<comment type="caution">
    <text evidence="1">The sequence shown here is derived from an EMBL/GenBank/DDBJ whole genome shotgun (WGS) entry which is preliminary data.</text>
</comment>
<dbReference type="Proteomes" id="UP000784294">
    <property type="component" value="Unassembled WGS sequence"/>
</dbReference>
<dbReference type="OrthoDB" id="10013157at2759"/>
<organism evidence="1 2">
    <name type="scientific">Protopolystoma xenopodis</name>
    <dbReference type="NCBI Taxonomy" id="117903"/>
    <lineage>
        <taxon>Eukaryota</taxon>
        <taxon>Metazoa</taxon>
        <taxon>Spiralia</taxon>
        <taxon>Lophotrochozoa</taxon>
        <taxon>Platyhelminthes</taxon>
        <taxon>Monogenea</taxon>
        <taxon>Polyopisthocotylea</taxon>
        <taxon>Polystomatidea</taxon>
        <taxon>Polystomatidae</taxon>
        <taxon>Protopolystoma</taxon>
    </lineage>
</organism>
<keyword evidence="2" id="KW-1185">Reference proteome</keyword>
<protein>
    <submittedName>
        <fullName evidence="1">Uncharacterized protein</fullName>
    </submittedName>
</protein>
<dbReference type="AlphaFoldDB" id="A0A448WRI0"/>
<evidence type="ECO:0000313" key="2">
    <source>
        <dbReference type="Proteomes" id="UP000784294"/>
    </source>
</evidence>
<dbReference type="EMBL" id="CAAALY010036932">
    <property type="protein sequence ID" value="VEL18421.1"/>
    <property type="molecule type" value="Genomic_DNA"/>
</dbReference>
<evidence type="ECO:0000313" key="1">
    <source>
        <dbReference type="EMBL" id="VEL18421.1"/>
    </source>
</evidence>
<gene>
    <name evidence="1" type="ORF">PXEA_LOCUS11861</name>
</gene>
<name>A0A448WRI0_9PLAT</name>